<name>A0ABT3JM64_9FLAO</name>
<keyword evidence="2" id="KW-1185">Reference proteome</keyword>
<comment type="caution">
    <text evidence="1">The sequence shown here is derived from an EMBL/GenBank/DDBJ whole genome shotgun (WGS) entry which is preliminary data.</text>
</comment>
<gene>
    <name evidence="1" type="ORF">OK344_06575</name>
</gene>
<protein>
    <submittedName>
        <fullName evidence="1">Transthyretin-like family protein</fullName>
    </submittedName>
</protein>
<evidence type="ECO:0000313" key="2">
    <source>
        <dbReference type="Proteomes" id="UP001209107"/>
    </source>
</evidence>
<dbReference type="RefSeq" id="WP_265144028.1">
    <property type="nucleotide sequence ID" value="NZ_JAPCHZ010000002.1"/>
</dbReference>
<accession>A0ABT3JM64</accession>
<dbReference type="EMBL" id="JAPCHZ010000002">
    <property type="protein sequence ID" value="MCW4451872.1"/>
    <property type="molecule type" value="Genomic_DNA"/>
</dbReference>
<organism evidence="1 2">
    <name type="scientific">Kaistella yananensis</name>
    <dbReference type="NCBI Taxonomy" id="2989820"/>
    <lineage>
        <taxon>Bacteria</taxon>
        <taxon>Pseudomonadati</taxon>
        <taxon>Bacteroidota</taxon>
        <taxon>Flavobacteriia</taxon>
        <taxon>Flavobacteriales</taxon>
        <taxon>Weeksellaceae</taxon>
        <taxon>Chryseobacterium group</taxon>
        <taxon>Kaistella</taxon>
    </lineage>
</organism>
<reference evidence="1 2" key="1">
    <citation type="submission" date="2022-10" db="EMBL/GenBank/DDBJ databases">
        <title>Kaistella sp. BT-6-1-3.</title>
        <authorList>
            <person name="Ai J."/>
            <person name="Deng Z."/>
        </authorList>
    </citation>
    <scope>NUCLEOTIDE SEQUENCE [LARGE SCALE GENOMIC DNA]</scope>
    <source>
        <strain evidence="1 2">BT6-1-3</strain>
    </source>
</reference>
<sequence>MIQRFIFSAVLPITFLMSPNGCQPEYVSNSRIYAEGKISPNMANIPVKLYAEDILISETHTDASGNFKLGGPGTTKEKTLFLNRKIISFSSSDPECRLDYDSLSIILPAKNTAFKFPQIVLEP</sequence>
<evidence type="ECO:0000313" key="1">
    <source>
        <dbReference type="EMBL" id="MCW4451872.1"/>
    </source>
</evidence>
<proteinExistence type="predicted"/>
<dbReference type="Proteomes" id="UP001209107">
    <property type="component" value="Unassembled WGS sequence"/>
</dbReference>